<dbReference type="InterPro" id="IPR027372">
    <property type="entry name" value="Phytase-like_dom"/>
</dbReference>
<dbReference type="AlphaFoldDB" id="U7QQC8"/>
<dbReference type="RefSeq" id="WP_023064342.1">
    <property type="nucleotide sequence ID" value="NZ_AUZM01000003.1"/>
</dbReference>
<dbReference type="PANTHER" id="PTHR37957">
    <property type="entry name" value="BLR7070 PROTEIN"/>
    <property type="match status" value="1"/>
</dbReference>
<protein>
    <submittedName>
        <fullName evidence="2">Esterase-like activity of phytase family protein</fullName>
    </submittedName>
</protein>
<proteinExistence type="predicted"/>
<dbReference type="PATRIC" id="fig|1348334.3.peg.507"/>
<dbReference type="Proteomes" id="UP000017127">
    <property type="component" value="Unassembled WGS sequence"/>
</dbReference>
<dbReference type="SUPFAM" id="SSF50969">
    <property type="entry name" value="YVTN repeat-like/Quinoprotein amine dehydrogenase"/>
    <property type="match status" value="1"/>
</dbReference>
<dbReference type="Pfam" id="PF13449">
    <property type="entry name" value="Phytase-like"/>
    <property type="match status" value="1"/>
</dbReference>
<name>U7QQC8_9CYAN</name>
<dbReference type="PANTHER" id="PTHR37957:SF1">
    <property type="entry name" value="PHYTASE-LIKE DOMAIN-CONTAINING PROTEIN"/>
    <property type="match status" value="1"/>
</dbReference>
<keyword evidence="3" id="KW-1185">Reference proteome</keyword>
<evidence type="ECO:0000259" key="1">
    <source>
        <dbReference type="Pfam" id="PF13449"/>
    </source>
</evidence>
<comment type="caution">
    <text evidence="2">The sequence shown here is derived from an EMBL/GenBank/DDBJ whole genome shotgun (WGS) entry which is preliminary data.</text>
</comment>
<feature type="domain" description="Phytase-like" evidence="1">
    <location>
        <begin position="53"/>
        <end position="357"/>
    </location>
</feature>
<accession>U7QQC8</accession>
<sequence length="397" mass="44046">MNAKVNSILILICGWLILIAILINPSKMTLATDIRFDLIGQVIFPTGFLFEETEVGGLSGITYSPDQQVYYAISDDRSSKAPARFYTLKIDLSSDTLSADGVNIIDEITLLNSLGEPFPAMSLDPEGIAFTGDSVLISSEGDVQRSQPPFIKEFSLDGQEIRSFPIPDKFQATVEEKEWGIRNNLALESLTLTPDQHYLFTATENALVQDGKTASPTAGSPCRILRYNMETGQPDQEFLYITDPIVTAPRFPTNFQINGLVDLLALDENHLLALERSFALGVGNTIKLFKLSLDAADRIQGIDRLQGEIADLSPVRKTLLLNLNTLNLRLDNIEGLTWGSILSDGRRSLILISDNNFNSLQFTQIITLAVEMEEVRKYSKKRTENSISYRKAGNYPV</sequence>
<dbReference type="EMBL" id="AUZM01000003">
    <property type="protein sequence ID" value="ERT09462.1"/>
    <property type="molecule type" value="Genomic_DNA"/>
</dbReference>
<evidence type="ECO:0000313" key="3">
    <source>
        <dbReference type="Proteomes" id="UP000017127"/>
    </source>
</evidence>
<dbReference type="InterPro" id="IPR011044">
    <property type="entry name" value="Quino_amine_DH_bsu"/>
</dbReference>
<evidence type="ECO:0000313" key="2">
    <source>
        <dbReference type="EMBL" id="ERT09462.1"/>
    </source>
</evidence>
<organism evidence="2 3">
    <name type="scientific">Lyngbya aestuarii BL J</name>
    <dbReference type="NCBI Taxonomy" id="1348334"/>
    <lineage>
        <taxon>Bacteria</taxon>
        <taxon>Bacillati</taxon>
        <taxon>Cyanobacteriota</taxon>
        <taxon>Cyanophyceae</taxon>
        <taxon>Oscillatoriophycideae</taxon>
        <taxon>Oscillatoriales</taxon>
        <taxon>Microcoleaceae</taxon>
        <taxon>Lyngbya</taxon>
    </lineage>
</organism>
<reference evidence="2 3" key="1">
    <citation type="journal article" date="2013" name="Front. Microbiol.">
        <title>Comparative genomic analyses of the cyanobacterium, Lyngbya aestuarii BL J, a powerful hydrogen producer.</title>
        <authorList>
            <person name="Kothari A."/>
            <person name="Vaughn M."/>
            <person name="Garcia-Pichel F."/>
        </authorList>
    </citation>
    <scope>NUCLEOTIDE SEQUENCE [LARGE SCALE GENOMIC DNA]</scope>
    <source>
        <strain evidence="2 3">BL J</strain>
    </source>
</reference>
<gene>
    <name evidence="2" type="ORF">M595_0514</name>
</gene>